<dbReference type="HAMAP" id="MF_00511">
    <property type="entry name" value="Ribosomal_eS17"/>
    <property type="match status" value="1"/>
</dbReference>
<dbReference type="EMBL" id="GL870878">
    <property type="protein sequence ID" value="EIJ88661.1"/>
    <property type="molecule type" value="Genomic_DNA"/>
</dbReference>
<dbReference type="Pfam" id="PF00833">
    <property type="entry name" value="Ribosomal_S17e"/>
    <property type="match status" value="1"/>
</dbReference>
<dbReference type="PANTHER" id="PTHR10732:SF0">
    <property type="entry name" value="40S RIBOSOMAL PROTEIN S17"/>
    <property type="match status" value="1"/>
</dbReference>
<comment type="similarity">
    <text evidence="1">Belongs to the eukaryotic ribosomal protein eS17 family.</text>
</comment>
<evidence type="ECO:0000313" key="5">
    <source>
        <dbReference type="Proteomes" id="UP000002872"/>
    </source>
</evidence>
<dbReference type="GO" id="GO:0005840">
    <property type="term" value="C:ribosome"/>
    <property type="evidence" value="ECO:0007669"/>
    <property type="project" value="UniProtKB-KW"/>
</dbReference>
<protein>
    <submittedName>
        <fullName evidence="4">Ribosomal protein S17</fullName>
    </submittedName>
</protein>
<dbReference type="OMA" id="MKRIQQG"/>
<organism evidence="4 5">
    <name type="scientific">Nematocida parisii (strain ERTm3)</name>
    <name type="common">Nematode killer fungus</name>
    <dbReference type="NCBI Taxonomy" id="935791"/>
    <lineage>
        <taxon>Eukaryota</taxon>
        <taxon>Fungi</taxon>
        <taxon>Fungi incertae sedis</taxon>
        <taxon>Microsporidia</taxon>
        <taxon>Nematocida</taxon>
    </lineage>
</organism>
<dbReference type="GO" id="GO:1990904">
    <property type="term" value="C:ribonucleoprotein complex"/>
    <property type="evidence" value="ECO:0007669"/>
    <property type="project" value="UniProtKB-KW"/>
</dbReference>
<dbReference type="GO" id="GO:0003735">
    <property type="term" value="F:structural constituent of ribosome"/>
    <property type="evidence" value="ECO:0007669"/>
    <property type="project" value="InterPro"/>
</dbReference>
<evidence type="ECO:0000256" key="2">
    <source>
        <dbReference type="ARBA" id="ARBA00022980"/>
    </source>
</evidence>
<evidence type="ECO:0000256" key="3">
    <source>
        <dbReference type="ARBA" id="ARBA00023274"/>
    </source>
</evidence>
<dbReference type="Proteomes" id="UP000002872">
    <property type="component" value="Unassembled WGS sequence"/>
</dbReference>
<accession>I3EHG4</accession>
<dbReference type="STRING" id="935791.I3EHG4"/>
<dbReference type="InParanoid" id="I3EHG4"/>
<name>I3EHG4_NEMP3</name>
<dbReference type="InterPro" id="IPR001210">
    <property type="entry name" value="Ribosomal_eS17"/>
</dbReference>
<dbReference type="VEuPathDB" id="MicrosporidiaDB:NEQG_01351"/>
<dbReference type="InterPro" id="IPR036401">
    <property type="entry name" value="Ribosomal_eS17_sf"/>
</dbReference>
<gene>
    <name evidence="4" type="ORF">NEQG_01351</name>
</gene>
<dbReference type="AlphaFoldDB" id="I3EHG4"/>
<dbReference type="FunCoup" id="I3EHG4">
    <property type="interactions" value="199"/>
</dbReference>
<evidence type="ECO:0000256" key="1">
    <source>
        <dbReference type="ARBA" id="ARBA00010444"/>
    </source>
</evidence>
<dbReference type="SUPFAM" id="SSF116820">
    <property type="entry name" value="Rps17e-like"/>
    <property type="match status" value="1"/>
</dbReference>
<proteinExistence type="inferred from homology"/>
<reference evidence="4" key="1">
    <citation type="submission" date="2011-01" db="EMBL/GenBank/DDBJ databases">
        <title>The Genome Sequence of Nematocida parisii strain ERTm3.</title>
        <authorList>
            <consortium name="The Broad Institute Genome Sequencing Platform"/>
            <consortium name="The Broad Institute Genome Sequencing Center for Infectious Disease"/>
            <person name="Cuomo C."/>
            <person name="Troemel E."/>
            <person name="Young S.K."/>
            <person name="Zeng Q."/>
            <person name="Gargeya S."/>
            <person name="Fitzgerald M."/>
            <person name="Haas B."/>
            <person name="Abouelleil A."/>
            <person name="Alvarado L."/>
            <person name="Arachchi H.M."/>
            <person name="Berlin A."/>
            <person name="Chapman S.B."/>
            <person name="Gearin G."/>
            <person name="Goldberg J."/>
            <person name="Griggs A."/>
            <person name="Gujja S."/>
            <person name="Hansen M."/>
            <person name="Heiman D."/>
            <person name="Howarth C."/>
            <person name="Larimer J."/>
            <person name="Lui A."/>
            <person name="MacDonald P.J.P."/>
            <person name="McCowen C."/>
            <person name="Montmayeur A."/>
            <person name="Murphy C."/>
            <person name="Neiman D."/>
            <person name="Pearson M."/>
            <person name="Priest M."/>
            <person name="Roberts A."/>
            <person name="Saif S."/>
            <person name="Shea T."/>
            <person name="Sisk P."/>
            <person name="Stolte C."/>
            <person name="Sykes S."/>
            <person name="Wortman J."/>
            <person name="Nusbaum C."/>
            <person name="Birren B."/>
        </authorList>
    </citation>
    <scope>NUCLEOTIDE SEQUENCE</scope>
    <source>
        <strain evidence="4">ERTm3</strain>
    </source>
</reference>
<evidence type="ECO:0000313" key="4">
    <source>
        <dbReference type="EMBL" id="EIJ88661.1"/>
    </source>
</evidence>
<keyword evidence="2 4" id="KW-0689">Ribosomal protein</keyword>
<keyword evidence="5" id="KW-1185">Reference proteome</keyword>
<dbReference type="OrthoDB" id="1727351at2759"/>
<dbReference type="GO" id="GO:0006412">
    <property type="term" value="P:translation"/>
    <property type="evidence" value="ECO:0007669"/>
    <property type="project" value="InterPro"/>
</dbReference>
<dbReference type="HOGENOM" id="CLU_112958_0_1_1"/>
<sequence>MGRVSSKLIKNASKQFVEKHYGNLTIDFYENRDVLDTASVIKGKKVRNKIAGYATRLMKRIRYEKVKGVSIRAQEEERERNENYVPSESIIDVERIEVDSVTMDMIKEIGLTGSFFVPSLEA</sequence>
<keyword evidence="3" id="KW-0687">Ribonucleoprotein</keyword>
<dbReference type="Gene3D" id="1.10.60.20">
    <property type="entry name" value="Ribosomal protein S17e-like"/>
    <property type="match status" value="1"/>
</dbReference>
<dbReference type="PANTHER" id="PTHR10732">
    <property type="entry name" value="40S RIBOSOMAL PROTEIN S17"/>
    <property type="match status" value="1"/>
</dbReference>